<dbReference type="Gene3D" id="3.40.50.360">
    <property type="match status" value="1"/>
</dbReference>
<dbReference type="GO" id="GO:0016491">
    <property type="term" value="F:oxidoreductase activity"/>
    <property type="evidence" value="ECO:0007669"/>
    <property type="project" value="InterPro"/>
</dbReference>
<dbReference type="InterPro" id="IPR029039">
    <property type="entry name" value="Flavoprotein-like_sf"/>
</dbReference>
<gene>
    <name evidence="4" type="ORF">NCTC13307_03982</name>
</gene>
<keyword evidence="1" id="KW-0285">Flavoprotein</keyword>
<dbReference type="SUPFAM" id="SSF52218">
    <property type="entry name" value="Flavoproteins"/>
    <property type="match status" value="1"/>
</dbReference>
<accession>A0A381KJN5</accession>
<evidence type="ECO:0000259" key="3">
    <source>
        <dbReference type="Pfam" id="PF03358"/>
    </source>
</evidence>
<dbReference type="EMBL" id="UFWD01000002">
    <property type="protein sequence ID" value="SUY82874.1"/>
    <property type="molecule type" value="Genomic_DNA"/>
</dbReference>
<reference evidence="4" key="1">
    <citation type="submission" date="2018-06" db="EMBL/GenBank/DDBJ databases">
        <authorList>
            <consortium name="Pathogen Informatics"/>
            <person name="Doyle S."/>
        </authorList>
    </citation>
    <scope>NUCLEOTIDE SEQUENCE</scope>
    <source>
        <strain evidence="4">NCTC13307</strain>
    </source>
</reference>
<evidence type="ECO:0000313" key="4">
    <source>
        <dbReference type="EMBL" id="SUY82874.1"/>
    </source>
</evidence>
<dbReference type="AlphaFoldDB" id="A0A381KJN5"/>
<evidence type="ECO:0000256" key="2">
    <source>
        <dbReference type="ARBA" id="ARBA00022643"/>
    </source>
</evidence>
<feature type="domain" description="NADPH-dependent FMN reductase-like" evidence="3">
    <location>
        <begin position="4"/>
        <end position="75"/>
    </location>
</feature>
<name>A0A381KJN5_CLODI</name>
<dbReference type="PANTHER" id="PTHR43278">
    <property type="entry name" value="NAD(P)H-DEPENDENT FMN-CONTAINING OXIDOREDUCTASE YWQN-RELATED"/>
    <property type="match status" value="1"/>
</dbReference>
<evidence type="ECO:0000256" key="1">
    <source>
        <dbReference type="ARBA" id="ARBA00022630"/>
    </source>
</evidence>
<sequence>MSKNVLIVSASPRKGGNSDLLCDQFIQGVLESKNQVEKIFLKDKDINYCTGCGACYEKEANCSQTDDMGEILEKMIGQM</sequence>
<protein>
    <submittedName>
        <fullName evidence="4">Iron-sulfur flavoprotein</fullName>
    </submittedName>
</protein>
<keyword evidence="2" id="KW-0288">FMN</keyword>
<dbReference type="Pfam" id="PF03358">
    <property type="entry name" value="FMN_red"/>
    <property type="match status" value="1"/>
</dbReference>
<dbReference type="InterPro" id="IPR005025">
    <property type="entry name" value="FMN_Rdtase-like_dom"/>
</dbReference>
<organism evidence="4">
    <name type="scientific">Clostridioides difficile</name>
    <name type="common">Peptoclostridium difficile</name>
    <dbReference type="NCBI Taxonomy" id="1496"/>
    <lineage>
        <taxon>Bacteria</taxon>
        <taxon>Bacillati</taxon>
        <taxon>Bacillota</taxon>
        <taxon>Clostridia</taxon>
        <taxon>Peptostreptococcales</taxon>
        <taxon>Peptostreptococcaceae</taxon>
        <taxon>Clostridioides</taxon>
    </lineage>
</organism>
<dbReference type="PANTHER" id="PTHR43278:SF1">
    <property type="entry name" value="IRON-SULFUR FLAVOPROTEIN MJ1083"/>
    <property type="match status" value="1"/>
</dbReference>
<proteinExistence type="predicted"/>
<dbReference type="InterPro" id="IPR051796">
    <property type="entry name" value="ISF_SsuE-like"/>
</dbReference>